<keyword evidence="4" id="KW-1185">Reference proteome</keyword>
<dbReference type="InterPro" id="IPR050312">
    <property type="entry name" value="IolE/XylAMocC-like"/>
</dbReference>
<name>A0A1M7ZGL7_9BACT</name>
<evidence type="ECO:0000259" key="2">
    <source>
        <dbReference type="Pfam" id="PF01261"/>
    </source>
</evidence>
<dbReference type="Pfam" id="PF01261">
    <property type="entry name" value="AP_endonuc_2"/>
    <property type="match status" value="1"/>
</dbReference>
<evidence type="ECO:0000313" key="4">
    <source>
        <dbReference type="Proteomes" id="UP000184609"/>
    </source>
</evidence>
<dbReference type="EMBL" id="FRXN01000004">
    <property type="protein sequence ID" value="SHO64023.1"/>
    <property type="molecule type" value="Genomic_DNA"/>
</dbReference>
<dbReference type="InterPro" id="IPR036237">
    <property type="entry name" value="Xyl_isomerase-like_sf"/>
</dbReference>
<evidence type="ECO:0000256" key="1">
    <source>
        <dbReference type="SAM" id="SignalP"/>
    </source>
</evidence>
<dbReference type="PANTHER" id="PTHR12110:SF48">
    <property type="entry name" value="BLL3656 PROTEIN"/>
    <property type="match status" value="1"/>
</dbReference>
<dbReference type="RefSeq" id="WP_073572802.1">
    <property type="nucleotide sequence ID" value="NZ_FRXN01000004.1"/>
</dbReference>
<dbReference type="AlphaFoldDB" id="A0A1M7ZGL7"/>
<proteinExistence type="predicted"/>
<dbReference type="GO" id="GO:0016853">
    <property type="term" value="F:isomerase activity"/>
    <property type="evidence" value="ECO:0007669"/>
    <property type="project" value="UniProtKB-KW"/>
</dbReference>
<protein>
    <submittedName>
        <fullName evidence="3">Sugar phosphate isomerase/epimerase</fullName>
    </submittedName>
</protein>
<dbReference type="Proteomes" id="UP000184609">
    <property type="component" value="Unassembled WGS sequence"/>
</dbReference>
<feature type="signal peptide" evidence="1">
    <location>
        <begin position="1"/>
        <end position="25"/>
    </location>
</feature>
<organism evidence="3 4">
    <name type="scientific">Algoriphagus zhangzhouensis</name>
    <dbReference type="NCBI Taxonomy" id="1073327"/>
    <lineage>
        <taxon>Bacteria</taxon>
        <taxon>Pseudomonadati</taxon>
        <taxon>Bacteroidota</taxon>
        <taxon>Cytophagia</taxon>
        <taxon>Cytophagales</taxon>
        <taxon>Cyclobacteriaceae</taxon>
        <taxon>Algoriphagus</taxon>
    </lineage>
</organism>
<evidence type="ECO:0000313" key="3">
    <source>
        <dbReference type="EMBL" id="SHO64023.1"/>
    </source>
</evidence>
<dbReference type="STRING" id="1073327.SAMN04488108_3193"/>
<feature type="domain" description="Xylose isomerase-like TIM barrel" evidence="2">
    <location>
        <begin position="56"/>
        <end position="297"/>
    </location>
</feature>
<accession>A0A1M7ZGL7</accession>
<dbReference type="SUPFAM" id="SSF51658">
    <property type="entry name" value="Xylose isomerase-like"/>
    <property type="match status" value="1"/>
</dbReference>
<reference evidence="4" key="1">
    <citation type="submission" date="2016-12" db="EMBL/GenBank/DDBJ databases">
        <authorList>
            <person name="Varghese N."/>
            <person name="Submissions S."/>
        </authorList>
    </citation>
    <scope>NUCLEOTIDE SEQUENCE [LARGE SCALE GENOMIC DNA]</scope>
    <source>
        <strain evidence="4">DSM 25035</strain>
    </source>
</reference>
<dbReference type="OrthoDB" id="930834at2"/>
<sequence length="303" mass="33233">MTNRRKALKTIALSSILASAPVALTKAEEKKPSSIKFSLNTSTIRGQKLSLSQMIQVAAKAGYDGIELWIMELNQYLDSGKSLSSLKKELDDAGIKAVNAIGFATWMAQDAEKSKKGFEQIEHEMNQLAEIGCIRVAAPAIGAEAPVDLFEAGEKYAKLLELGRKTGCMPQLEFWGAFPPFYQLGQALAVAAIANDPDARLLPDVYHLFRGRSGFDGLKLVSGNAIEVFHLNDFSDTLPREQQEDKHRIYPGDGVAPLKEIAKTLVEMGGEKTLSLELFNPSLYKMDAQFVADTGLAKMKQFF</sequence>
<feature type="chain" id="PRO_5009929988" evidence="1">
    <location>
        <begin position="26"/>
        <end position="303"/>
    </location>
</feature>
<dbReference type="InterPro" id="IPR013022">
    <property type="entry name" value="Xyl_isomerase-like_TIM-brl"/>
</dbReference>
<gene>
    <name evidence="3" type="ORF">SAMN04488108_3193</name>
</gene>
<keyword evidence="1" id="KW-0732">Signal</keyword>
<dbReference type="PANTHER" id="PTHR12110">
    <property type="entry name" value="HYDROXYPYRUVATE ISOMERASE"/>
    <property type="match status" value="1"/>
</dbReference>
<keyword evidence="3" id="KW-0413">Isomerase</keyword>
<dbReference type="Gene3D" id="3.20.20.150">
    <property type="entry name" value="Divalent-metal-dependent TIM barrel enzymes"/>
    <property type="match status" value="1"/>
</dbReference>